<organism evidence="1">
    <name type="scientific">candidate division WOR-3 bacterium</name>
    <dbReference type="NCBI Taxonomy" id="2052148"/>
    <lineage>
        <taxon>Bacteria</taxon>
        <taxon>Bacteria division WOR-3</taxon>
    </lineage>
</organism>
<dbReference type="SUPFAM" id="SSF63829">
    <property type="entry name" value="Calcium-dependent phosphotriesterase"/>
    <property type="match status" value="1"/>
</dbReference>
<evidence type="ECO:0000313" key="1">
    <source>
        <dbReference type="EMBL" id="HGE99270.1"/>
    </source>
</evidence>
<comment type="caution">
    <text evidence="1">The sequence shown here is derived from an EMBL/GenBank/DDBJ whole genome shotgun (WGS) entry which is preliminary data.</text>
</comment>
<accession>A0A7C3UQV7</accession>
<dbReference type="EMBL" id="DTMQ01000027">
    <property type="protein sequence ID" value="HGE99270.1"/>
    <property type="molecule type" value="Genomic_DNA"/>
</dbReference>
<name>A0A7C3UQV7_UNCW3</name>
<protein>
    <recommendedName>
        <fullName evidence="2">T9SS type A sorting domain-containing protein</fullName>
    </recommendedName>
</protein>
<gene>
    <name evidence="1" type="ORF">ENX07_04285</name>
</gene>
<dbReference type="Gene3D" id="2.60.40.4070">
    <property type="match status" value="1"/>
</dbReference>
<dbReference type="AlphaFoldDB" id="A0A7C3UQV7"/>
<reference evidence="1" key="1">
    <citation type="journal article" date="2020" name="mSystems">
        <title>Genome- and Community-Level Interaction Insights into Carbon Utilization and Element Cycling Functions of Hydrothermarchaeota in Hydrothermal Sediment.</title>
        <authorList>
            <person name="Zhou Z."/>
            <person name="Liu Y."/>
            <person name="Xu W."/>
            <person name="Pan J."/>
            <person name="Luo Z.H."/>
            <person name="Li M."/>
        </authorList>
    </citation>
    <scope>NUCLEOTIDE SEQUENCE [LARGE SCALE GENOMIC DNA]</scope>
    <source>
        <strain evidence="1">SpSt-906</strain>
    </source>
</reference>
<proteinExistence type="predicted"/>
<evidence type="ECO:0008006" key="2">
    <source>
        <dbReference type="Google" id="ProtNLM"/>
    </source>
</evidence>
<sequence length="912" mass="102877">MRSFWFLLINFSFSLSLLAGEWAIPKRVKEEKPPPSVIWGPFVMPDLRGLGWGLYGLCYNPLLNKLDAVYFWQSYIRRYRSADSTNPAYPETIRVSLISSPVGDSFQDFTFSHYDNAIWIHSSKYKRVYKIDADNGTLLREFPSPARRYPVGIAFNEREKKLYLIDRMDEGVFPCSLYVTDTLGRVLSRFSLAHLGYSYAGARCLDLDWTNSNPTWPSLLLLYSYFSGSGVLDSCALFELDPQTGAIIHRAKLPDLAGYINNARGVAWDPRTGDYWISIMQSPDNYLYKLDGWYTPYSTDVGIVALIAPFGADSLNRVITPRVVVRNFGTTTQTFPVRMRIGQNYDETRNKTLPPGVEDTVNFPNWVAQPSGYVSVRCSTGLSGDMFSRNDIWIDSFLVLAPPVIRDVGVQVITSPPLLLDSGRTITPSCTVYNYGNQNESYEVRFKIGEFYDQTASVSNHSPGTKVFLTFPDWVAQQRGNWTVSCSTELSGDQNPNNDKRTASVLVRVRDVGCLLISSPPEFVDSGVVITPSCTVYNYGNSPESYSIRFKISNFYNETVSVSNHEPGEKIYLTFPDWTALQVGTHPVKCSTELEGDFYPNNDFYESEVTVGVLDCGVREIFAPRGIIDSGTVVIPRVLVKNFGNLRVEFPTWFFIGENYSDSVWTGLAPRESAVIEFSPWRPTICDTFEVKSWTILRGDRNLGNDTSSTWVIVRRPIHDVGTVLILAPTGEIDSGTVVFPKVILQNFGTSQEEFWVRFTIGDFYLAETTWALNVGEEDTVSFRDWIASPLGVHIVKCTTQLTGDIDPTNDRQLDSVKVILRPGVKFIETEALSSDNLTFTPNPFTDRTTLSGEISFWTPVLIYNASGILVRSLSNRTWDGRDEKGNLLPKGIYFYHKKGERFNKQRKVIKL</sequence>